<reference evidence="1 2" key="1">
    <citation type="submission" date="2017-03" db="EMBL/GenBank/DDBJ databases">
        <authorList>
            <person name="Afonso C.L."/>
            <person name="Miller P.J."/>
            <person name="Scott M.A."/>
            <person name="Spackman E."/>
            <person name="Goraichik I."/>
            <person name="Dimitrov K.M."/>
            <person name="Suarez D.L."/>
            <person name="Swayne D.E."/>
        </authorList>
    </citation>
    <scope>NUCLEOTIDE SEQUENCE [LARGE SCALE GENOMIC DNA]</scope>
    <source>
        <strain evidence="1">PRJEB14757</strain>
    </source>
</reference>
<dbReference type="AlphaFoldDB" id="A0A1W1H5T5"/>
<accession>A0A1W1H5T5</accession>
<dbReference type="RefSeq" id="WP_080804258.1">
    <property type="nucleotide sequence ID" value="NZ_LT828546.1"/>
</dbReference>
<dbReference type="EMBL" id="FWEV01000017">
    <property type="protein sequence ID" value="SLM27804.1"/>
    <property type="molecule type" value="Genomic_DNA"/>
</dbReference>
<evidence type="ECO:0000313" key="2">
    <source>
        <dbReference type="Proteomes" id="UP000191931"/>
    </source>
</evidence>
<protein>
    <recommendedName>
        <fullName evidence="3">4Fe-4S Wbl-type domain-containing protein</fullName>
    </recommendedName>
</protein>
<gene>
    <name evidence="1" type="ORF">MTBBW1_1130002</name>
</gene>
<dbReference type="STRING" id="1246637.MTBBW1_1130002"/>
<name>A0A1W1H5T5_9BACT</name>
<dbReference type="Proteomes" id="UP000191931">
    <property type="component" value="Unassembled WGS sequence"/>
</dbReference>
<evidence type="ECO:0008006" key="3">
    <source>
        <dbReference type="Google" id="ProtNLM"/>
    </source>
</evidence>
<dbReference type="OrthoDB" id="5523536at2"/>
<sequence>MVEDNDGTRRLNGLYCPDCFGDLEKVFPMGTHGLRETPDDCMYLCAHKTACLRAAMSGERGIPVRENLIKRNERPGFAGFFERWAKKKSLHREKIKTGYKERE</sequence>
<evidence type="ECO:0000313" key="1">
    <source>
        <dbReference type="EMBL" id="SLM27804.1"/>
    </source>
</evidence>
<organism evidence="1 2">
    <name type="scientific">Desulfamplus magnetovallimortis</name>
    <dbReference type="NCBI Taxonomy" id="1246637"/>
    <lineage>
        <taxon>Bacteria</taxon>
        <taxon>Pseudomonadati</taxon>
        <taxon>Thermodesulfobacteriota</taxon>
        <taxon>Desulfobacteria</taxon>
        <taxon>Desulfobacterales</taxon>
        <taxon>Desulfobacteraceae</taxon>
        <taxon>Desulfamplus</taxon>
    </lineage>
</organism>
<proteinExistence type="predicted"/>
<keyword evidence="2" id="KW-1185">Reference proteome</keyword>